<comment type="caution">
    <text evidence="1">The sequence shown here is derived from an EMBL/GenBank/DDBJ whole genome shotgun (WGS) entry which is preliminary data.</text>
</comment>
<evidence type="ECO:0000313" key="1">
    <source>
        <dbReference type="EMBL" id="KKY29296.1"/>
    </source>
</evidence>
<dbReference type="Proteomes" id="UP000034680">
    <property type="component" value="Unassembled WGS sequence"/>
</dbReference>
<sequence length="96" mass="10892">MRTQLLQETLLKEHEYGSVVLKRLSKESFPLYDSNGQHVLDIDASGLDLFVVANFSVHILVWVKTNDGIKCWVPRRAGQMSYPNMLDNTVGGSRRT</sequence>
<organism evidence="1 2">
    <name type="scientific">Diaporthe ampelina</name>
    <dbReference type="NCBI Taxonomy" id="1214573"/>
    <lineage>
        <taxon>Eukaryota</taxon>
        <taxon>Fungi</taxon>
        <taxon>Dikarya</taxon>
        <taxon>Ascomycota</taxon>
        <taxon>Pezizomycotina</taxon>
        <taxon>Sordariomycetes</taxon>
        <taxon>Sordariomycetidae</taxon>
        <taxon>Diaporthales</taxon>
        <taxon>Diaporthaceae</taxon>
        <taxon>Diaporthe</taxon>
    </lineage>
</organism>
<accession>A0A0G2F4X1</accession>
<evidence type="ECO:0000313" key="2">
    <source>
        <dbReference type="Proteomes" id="UP000034680"/>
    </source>
</evidence>
<keyword evidence="1" id="KW-0418">Kinase</keyword>
<proteinExistence type="predicted"/>
<keyword evidence="1" id="KW-0808">Transferase</keyword>
<dbReference type="EMBL" id="LCUC01001163">
    <property type="protein sequence ID" value="KKY29296.1"/>
    <property type="molecule type" value="Genomic_DNA"/>
</dbReference>
<keyword evidence="2" id="KW-1185">Reference proteome</keyword>
<dbReference type="STRING" id="1214573.A0A0G2F4X1"/>
<reference evidence="1 2" key="1">
    <citation type="submission" date="2015-05" db="EMBL/GenBank/DDBJ databases">
        <title>Distinctive expansion of gene families associated with plant cell wall degradation and secondary metabolism in the genomes of grapevine trunk pathogens.</title>
        <authorList>
            <person name="Lawrence D.P."/>
            <person name="Travadon R."/>
            <person name="Rolshausen P.E."/>
            <person name="Baumgartner K."/>
        </authorList>
    </citation>
    <scope>NUCLEOTIDE SEQUENCE [LARGE SCALE GENOMIC DNA]</scope>
    <source>
        <strain evidence="1">DA912</strain>
    </source>
</reference>
<dbReference type="OrthoDB" id="10261522at2759"/>
<gene>
    <name evidence="1" type="ORF">UCDDA912_g10780</name>
</gene>
<dbReference type="AlphaFoldDB" id="A0A0G2F4X1"/>
<dbReference type="GO" id="GO:0016301">
    <property type="term" value="F:kinase activity"/>
    <property type="evidence" value="ECO:0007669"/>
    <property type="project" value="UniProtKB-KW"/>
</dbReference>
<name>A0A0G2F4X1_9PEZI</name>
<reference evidence="1 2" key="2">
    <citation type="submission" date="2015-05" db="EMBL/GenBank/DDBJ databases">
        <authorList>
            <person name="Morales-Cruz A."/>
            <person name="Amrine K.C."/>
            <person name="Cantu D."/>
        </authorList>
    </citation>
    <scope>NUCLEOTIDE SEQUENCE [LARGE SCALE GENOMIC DNA]</scope>
    <source>
        <strain evidence="1">DA912</strain>
    </source>
</reference>
<protein>
    <submittedName>
        <fullName evidence="1">Putative thiamin pyrophosphokinase-related protein</fullName>
    </submittedName>
</protein>
<dbReference type="Gene3D" id="3.90.79.10">
    <property type="entry name" value="Nucleoside Triphosphate Pyrophosphohydrolase"/>
    <property type="match status" value="1"/>
</dbReference>